<dbReference type="InterPro" id="IPR027417">
    <property type="entry name" value="P-loop_NTPase"/>
</dbReference>
<comment type="caution">
    <text evidence="5">The sequence shown here is derived from an EMBL/GenBank/DDBJ whole genome shotgun (WGS) entry which is preliminary data.</text>
</comment>
<sequence length="362" mass="41514">MQRVESVLSKLHCYAGSFDGKPSCKEASPKWLYRKANWTWKLILLVALGLSGMYICILGVEKRVMYQKAILSMASGNKVGTTRPCSELNLVDGLFLHHPQPRTFDRKECSCLPVHNFVIFSMQRSGSGWFETLLNSHPNISSHGEVFSVDGRRESASTITRTLDTLYNLDWISSASKNECTAAVGLKWMLNQGVMEYKKEIADYLKDNSVSVIFLFRKNILRRYVSILANSFDRVAKQLNGTHLAHVHSKEEAEVLEAYKPVVNLTSLIPYLERVEEIIDDACSSFKETRHMIFFYEDLVVNPRKELRKAQKFLGVNPLKLESKHVKIHTRPLHGQIENWDDLNEYLKGTRYEIFLKGKDYG</sequence>
<keyword evidence="6" id="KW-1185">Reference proteome</keyword>
<dbReference type="AlphaFoldDB" id="A0A9D4Z9Z0"/>
<dbReference type="PANTHER" id="PTHR32175">
    <property type="entry name" value="PROTEIN, PUTATIVE, EXPRESSED-RELATED"/>
    <property type="match status" value="1"/>
</dbReference>
<dbReference type="Proteomes" id="UP000886520">
    <property type="component" value="Chromosome 18"/>
</dbReference>
<reference evidence="5" key="1">
    <citation type="submission" date="2021-01" db="EMBL/GenBank/DDBJ databases">
        <title>Adiantum capillus-veneris genome.</title>
        <authorList>
            <person name="Fang Y."/>
            <person name="Liao Q."/>
        </authorList>
    </citation>
    <scope>NUCLEOTIDE SEQUENCE</scope>
    <source>
        <strain evidence="5">H3</strain>
        <tissue evidence="5">Leaf</tissue>
    </source>
</reference>
<evidence type="ECO:0000256" key="2">
    <source>
        <dbReference type="RuleBase" id="RU361155"/>
    </source>
</evidence>
<dbReference type="Pfam" id="PF00685">
    <property type="entry name" value="Sulfotransfer_1"/>
    <property type="match status" value="1"/>
</dbReference>
<organism evidence="5 6">
    <name type="scientific">Adiantum capillus-veneris</name>
    <name type="common">Maidenhair fern</name>
    <dbReference type="NCBI Taxonomy" id="13818"/>
    <lineage>
        <taxon>Eukaryota</taxon>
        <taxon>Viridiplantae</taxon>
        <taxon>Streptophyta</taxon>
        <taxon>Embryophyta</taxon>
        <taxon>Tracheophyta</taxon>
        <taxon>Polypodiopsida</taxon>
        <taxon>Polypodiidae</taxon>
        <taxon>Polypodiales</taxon>
        <taxon>Pteridineae</taxon>
        <taxon>Pteridaceae</taxon>
        <taxon>Vittarioideae</taxon>
        <taxon>Adiantum</taxon>
    </lineage>
</organism>
<comment type="similarity">
    <text evidence="2">Belongs to the sulfotransferase 1 family.</text>
</comment>
<evidence type="ECO:0000259" key="4">
    <source>
        <dbReference type="Pfam" id="PF00685"/>
    </source>
</evidence>
<dbReference type="InterPro" id="IPR052796">
    <property type="entry name" value="Nod_factor_sulfotransferase"/>
</dbReference>
<feature type="transmembrane region" description="Helical" evidence="3">
    <location>
        <begin position="38"/>
        <end position="60"/>
    </location>
</feature>
<keyword evidence="1" id="KW-0150">Chloroplast</keyword>
<dbReference type="EMBL" id="JABFUD020000018">
    <property type="protein sequence ID" value="KAI5066160.1"/>
    <property type="molecule type" value="Genomic_DNA"/>
</dbReference>
<accession>A0A9D4Z9Z0</accession>
<feature type="domain" description="Sulfotransferase" evidence="4">
    <location>
        <begin position="117"/>
        <end position="319"/>
    </location>
</feature>
<dbReference type="OrthoDB" id="2015035at2759"/>
<dbReference type="InterPro" id="IPR000863">
    <property type="entry name" value="Sulfotransferase_dom"/>
</dbReference>
<keyword evidence="3" id="KW-0472">Membrane</keyword>
<keyword evidence="1" id="KW-0934">Plastid</keyword>
<keyword evidence="3" id="KW-1133">Transmembrane helix</keyword>
<dbReference type="GO" id="GO:0008146">
    <property type="term" value="F:sulfotransferase activity"/>
    <property type="evidence" value="ECO:0007669"/>
    <property type="project" value="InterPro"/>
</dbReference>
<evidence type="ECO:0000313" key="6">
    <source>
        <dbReference type="Proteomes" id="UP000886520"/>
    </source>
</evidence>
<name>A0A9D4Z9Z0_ADICA</name>
<keyword evidence="3" id="KW-0812">Transmembrane</keyword>
<evidence type="ECO:0000256" key="3">
    <source>
        <dbReference type="SAM" id="Phobius"/>
    </source>
</evidence>
<gene>
    <name evidence="5" type="ORF">GOP47_0018784</name>
</gene>
<keyword evidence="2" id="KW-0808">Transferase</keyword>
<evidence type="ECO:0000313" key="5">
    <source>
        <dbReference type="EMBL" id="KAI5066160.1"/>
    </source>
</evidence>
<dbReference type="SUPFAM" id="SSF52540">
    <property type="entry name" value="P-loop containing nucleoside triphosphate hydrolases"/>
    <property type="match status" value="1"/>
</dbReference>
<protein>
    <recommendedName>
        <fullName evidence="2">Sulfotransferase</fullName>
        <ecNumber evidence="2">2.8.2.-</ecNumber>
    </recommendedName>
</protein>
<dbReference type="EC" id="2.8.2.-" evidence="2"/>
<dbReference type="PANTHER" id="PTHR32175:SF26">
    <property type="entry name" value="PROTEIN, PUTATIVE, EXPRESSED-RELATED"/>
    <property type="match status" value="1"/>
</dbReference>
<dbReference type="Gene3D" id="3.40.50.300">
    <property type="entry name" value="P-loop containing nucleotide triphosphate hydrolases"/>
    <property type="match status" value="1"/>
</dbReference>
<proteinExistence type="inferred from homology"/>
<evidence type="ECO:0000256" key="1">
    <source>
        <dbReference type="ARBA" id="ARBA00022528"/>
    </source>
</evidence>